<evidence type="ECO:0000256" key="9">
    <source>
        <dbReference type="ARBA" id="ARBA00048679"/>
    </source>
</evidence>
<dbReference type="InterPro" id="IPR028375">
    <property type="entry name" value="KA1/Ssp2_C"/>
</dbReference>
<comment type="caution">
    <text evidence="15">The sequence shown here is derived from an EMBL/GenBank/DDBJ whole genome shotgun (WGS) entry which is preliminary data.</text>
</comment>
<keyword evidence="16" id="KW-1185">Reference proteome</keyword>
<evidence type="ECO:0000259" key="12">
    <source>
        <dbReference type="PROSITE" id="PS50011"/>
    </source>
</evidence>
<dbReference type="GO" id="GO:0005524">
    <property type="term" value="F:ATP binding"/>
    <property type="evidence" value="ECO:0007669"/>
    <property type="project" value="UniProtKB-UniRule"/>
</dbReference>
<evidence type="ECO:0000256" key="6">
    <source>
        <dbReference type="ARBA" id="ARBA00022777"/>
    </source>
</evidence>
<keyword evidence="6 15" id="KW-0418">Kinase</keyword>
<dbReference type="Gene3D" id="1.10.510.10">
    <property type="entry name" value="Transferase(Phosphotransferase) domain 1"/>
    <property type="match status" value="1"/>
</dbReference>
<dbReference type="CDD" id="cd12122">
    <property type="entry name" value="AMPKA_C"/>
    <property type="match status" value="1"/>
</dbReference>
<feature type="domain" description="UBA" evidence="13">
    <location>
        <begin position="304"/>
        <end position="344"/>
    </location>
</feature>
<evidence type="ECO:0000256" key="11">
    <source>
        <dbReference type="PROSITE-ProRule" id="PRU10141"/>
    </source>
</evidence>
<dbReference type="SMART" id="SM00220">
    <property type="entry name" value="S_TKc"/>
    <property type="match status" value="1"/>
</dbReference>
<evidence type="ECO:0000256" key="4">
    <source>
        <dbReference type="ARBA" id="ARBA00022679"/>
    </source>
</evidence>
<sequence>MFALRRIMDGLSHQGGGSNSNSTMETFLSNYKLGKMLGFGSFGEVKLAKHVLTAHKVAIKQLSRQGIHDKGMTEKVSREINIMKLLNHPHIIRLYEVIETPTHICLVMEYAKFGDLFDYIVVKGSLPEDEARKVFQQIISALAYCHTSMIVHRDLKPDNILLDSKCNVKLADFGFSNTLQDGHFLKTSCGSYNYAAPEVISGKWYAGPEVDVWSCGVILYALLCNFLVHYSNEAASEQFVFTGGKYSLKRITSPGARDLISRMLVVDPLKRLTIPEICQHPWFQRCLAPYLAVPLPQLLQQAQKIDEEILQQVIKMGFDPNQVIECIHNRKQTQATVTYYLLLDNRPKVLETYTRAQLEGTSENASYNILTNQLPSPATGHHLQSCTEYGGTSSKLQSAANRKWALGLQSRARPQEIMMVVLRALHELTVCWKKIGHYNMKCRWIPGTAGYRESSMLNDPVHSIANQHSIETDEAIASANVVKFEVQLYKARDEKYLLDLQRVQGPQFLFLDLCAALLAQLQVI</sequence>
<dbReference type="FunFam" id="3.30.200.20:FF:000003">
    <property type="entry name" value="Non-specific serine/threonine protein kinase"/>
    <property type="match status" value="1"/>
</dbReference>
<evidence type="ECO:0000256" key="5">
    <source>
        <dbReference type="ARBA" id="ARBA00022741"/>
    </source>
</evidence>
<proteinExistence type="inferred from homology"/>
<name>A0A9Q0J8A2_9ROSI</name>
<dbReference type="PROSITE" id="PS50030">
    <property type="entry name" value="UBA"/>
    <property type="match status" value="1"/>
</dbReference>
<feature type="binding site" evidence="11">
    <location>
        <position position="60"/>
    </location>
    <ligand>
        <name>ATP</name>
        <dbReference type="ChEBI" id="CHEBI:30616"/>
    </ligand>
</feature>
<comment type="similarity">
    <text evidence="1">Belongs to the protein kinase superfamily. CAMK Ser/Thr protein kinase family. SNF1 subfamily.</text>
</comment>
<dbReference type="AlphaFoldDB" id="A0A9Q0J8A2"/>
<dbReference type="SUPFAM" id="SSF56112">
    <property type="entry name" value="Protein kinase-like (PK-like)"/>
    <property type="match status" value="1"/>
</dbReference>
<dbReference type="InterPro" id="IPR008271">
    <property type="entry name" value="Ser/Thr_kinase_AS"/>
</dbReference>
<dbReference type="PROSITE" id="PS00108">
    <property type="entry name" value="PROTEIN_KINASE_ST"/>
    <property type="match status" value="1"/>
</dbReference>
<keyword evidence="3" id="KW-0723">Serine/threonine-protein kinase</keyword>
<dbReference type="GO" id="GO:0035556">
    <property type="term" value="P:intracellular signal transduction"/>
    <property type="evidence" value="ECO:0007669"/>
    <property type="project" value="TreeGrafter"/>
</dbReference>
<evidence type="ECO:0000259" key="13">
    <source>
        <dbReference type="PROSITE" id="PS50030"/>
    </source>
</evidence>
<dbReference type="InterPro" id="IPR017441">
    <property type="entry name" value="Protein_kinase_ATP_BS"/>
</dbReference>
<evidence type="ECO:0000259" key="14">
    <source>
        <dbReference type="PROSITE" id="PS50032"/>
    </source>
</evidence>
<accession>A0A9Q0J8A2</accession>
<dbReference type="Pfam" id="PF00069">
    <property type="entry name" value="Pkinase"/>
    <property type="match status" value="1"/>
</dbReference>
<protein>
    <recommendedName>
        <fullName evidence="2">non-specific serine/threonine protein kinase</fullName>
        <ecNumber evidence="2">2.7.11.1</ecNumber>
    </recommendedName>
</protein>
<dbReference type="PROSITE" id="PS00107">
    <property type="entry name" value="PROTEIN_KINASE_ATP"/>
    <property type="match status" value="1"/>
</dbReference>
<comment type="catalytic activity">
    <reaction evidence="8">
        <text>L-threonyl-[protein] + ATP = O-phospho-L-threonyl-[protein] + ADP + H(+)</text>
        <dbReference type="Rhea" id="RHEA:46608"/>
        <dbReference type="Rhea" id="RHEA-COMP:11060"/>
        <dbReference type="Rhea" id="RHEA-COMP:11605"/>
        <dbReference type="ChEBI" id="CHEBI:15378"/>
        <dbReference type="ChEBI" id="CHEBI:30013"/>
        <dbReference type="ChEBI" id="CHEBI:30616"/>
        <dbReference type="ChEBI" id="CHEBI:61977"/>
        <dbReference type="ChEBI" id="CHEBI:456216"/>
        <dbReference type="EC" id="2.7.11.1"/>
    </reaction>
</comment>
<evidence type="ECO:0000256" key="7">
    <source>
        <dbReference type="ARBA" id="ARBA00022840"/>
    </source>
</evidence>
<comment type="catalytic activity">
    <reaction evidence="9">
        <text>L-seryl-[protein] + ATP = O-phospho-L-seryl-[protein] + ADP + H(+)</text>
        <dbReference type="Rhea" id="RHEA:17989"/>
        <dbReference type="Rhea" id="RHEA-COMP:9863"/>
        <dbReference type="Rhea" id="RHEA-COMP:11604"/>
        <dbReference type="ChEBI" id="CHEBI:15378"/>
        <dbReference type="ChEBI" id="CHEBI:29999"/>
        <dbReference type="ChEBI" id="CHEBI:30616"/>
        <dbReference type="ChEBI" id="CHEBI:83421"/>
        <dbReference type="ChEBI" id="CHEBI:456216"/>
        <dbReference type="EC" id="2.7.11.1"/>
    </reaction>
</comment>
<evidence type="ECO:0000313" key="15">
    <source>
        <dbReference type="EMBL" id="KAJ4831315.1"/>
    </source>
</evidence>
<keyword evidence="4" id="KW-0808">Transferase</keyword>
<evidence type="ECO:0000313" key="16">
    <source>
        <dbReference type="Proteomes" id="UP001141552"/>
    </source>
</evidence>
<dbReference type="GO" id="GO:0004674">
    <property type="term" value="F:protein serine/threonine kinase activity"/>
    <property type="evidence" value="ECO:0007669"/>
    <property type="project" value="UniProtKB-KW"/>
</dbReference>
<dbReference type="PROSITE" id="PS50011">
    <property type="entry name" value="PROTEIN_KINASE_DOM"/>
    <property type="match status" value="1"/>
</dbReference>
<dbReference type="PANTHER" id="PTHR24346">
    <property type="entry name" value="MAP/MICROTUBULE AFFINITY-REGULATING KINASE"/>
    <property type="match status" value="1"/>
</dbReference>
<dbReference type="PROSITE" id="PS50032">
    <property type="entry name" value="KA1"/>
    <property type="match status" value="1"/>
</dbReference>
<dbReference type="PANTHER" id="PTHR24346:SF82">
    <property type="entry name" value="KP78A-RELATED"/>
    <property type="match status" value="1"/>
</dbReference>
<dbReference type="InterPro" id="IPR015940">
    <property type="entry name" value="UBA"/>
</dbReference>
<dbReference type="OrthoDB" id="193931at2759"/>
<dbReference type="Pfam" id="PF02149">
    <property type="entry name" value="KA1"/>
    <property type="match status" value="1"/>
</dbReference>
<dbReference type="EMBL" id="JAKUCV010005407">
    <property type="protein sequence ID" value="KAJ4831315.1"/>
    <property type="molecule type" value="Genomic_DNA"/>
</dbReference>
<comment type="function">
    <text evidence="10">CIPK serine-threonine protein kinases interact with CBL proteins. Binding of a CBL protein to the regulatory NAF domain of CIPK protein lead to the activation of the kinase in a calcium-dependent manner.</text>
</comment>
<reference evidence="15" key="2">
    <citation type="journal article" date="2023" name="Plants (Basel)">
        <title>Annotation of the Turnera subulata (Passifloraceae) Draft Genome Reveals the S-Locus Evolved after the Divergence of Turneroideae from Passifloroideae in a Stepwise Manner.</title>
        <authorList>
            <person name="Henning P.M."/>
            <person name="Roalson E.H."/>
            <person name="Mir W."/>
            <person name="McCubbin A.G."/>
            <person name="Shore J.S."/>
        </authorList>
    </citation>
    <scope>NUCLEOTIDE SEQUENCE</scope>
    <source>
        <strain evidence="15">F60SS</strain>
    </source>
</reference>
<organism evidence="15 16">
    <name type="scientific">Turnera subulata</name>
    <dbReference type="NCBI Taxonomy" id="218843"/>
    <lineage>
        <taxon>Eukaryota</taxon>
        <taxon>Viridiplantae</taxon>
        <taxon>Streptophyta</taxon>
        <taxon>Embryophyta</taxon>
        <taxon>Tracheophyta</taxon>
        <taxon>Spermatophyta</taxon>
        <taxon>Magnoliopsida</taxon>
        <taxon>eudicotyledons</taxon>
        <taxon>Gunneridae</taxon>
        <taxon>Pentapetalae</taxon>
        <taxon>rosids</taxon>
        <taxon>fabids</taxon>
        <taxon>Malpighiales</taxon>
        <taxon>Passifloraceae</taxon>
        <taxon>Turnera</taxon>
    </lineage>
</organism>
<dbReference type="CDD" id="cd14335">
    <property type="entry name" value="UBA_SnRK1_plant"/>
    <property type="match status" value="1"/>
</dbReference>
<evidence type="ECO:0000256" key="10">
    <source>
        <dbReference type="ARBA" id="ARBA00058225"/>
    </source>
</evidence>
<dbReference type="EC" id="2.7.11.1" evidence="2"/>
<evidence type="ECO:0000256" key="8">
    <source>
        <dbReference type="ARBA" id="ARBA00047899"/>
    </source>
</evidence>
<dbReference type="InterPro" id="IPR011009">
    <property type="entry name" value="Kinase-like_dom_sf"/>
</dbReference>
<dbReference type="Proteomes" id="UP001141552">
    <property type="component" value="Unassembled WGS sequence"/>
</dbReference>
<reference evidence="15" key="1">
    <citation type="submission" date="2022-02" db="EMBL/GenBank/DDBJ databases">
        <authorList>
            <person name="Henning P.M."/>
            <person name="McCubbin A.G."/>
            <person name="Shore J.S."/>
        </authorList>
    </citation>
    <scope>NUCLEOTIDE SEQUENCE</scope>
    <source>
        <strain evidence="15">F60SS</strain>
        <tissue evidence="15">Leaves</tissue>
    </source>
</reference>
<evidence type="ECO:0000256" key="2">
    <source>
        <dbReference type="ARBA" id="ARBA00012513"/>
    </source>
</evidence>
<dbReference type="GO" id="GO:0005737">
    <property type="term" value="C:cytoplasm"/>
    <property type="evidence" value="ECO:0007669"/>
    <property type="project" value="TreeGrafter"/>
</dbReference>
<keyword evidence="5 11" id="KW-0547">Nucleotide-binding</keyword>
<dbReference type="SUPFAM" id="SSF103243">
    <property type="entry name" value="KA1-like"/>
    <property type="match status" value="1"/>
</dbReference>
<evidence type="ECO:0000256" key="3">
    <source>
        <dbReference type="ARBA" id="ARBA00022527"/>
    </source>
</evidence>
<dbReference type="FunFam" id="1.10.510.10:FF:000571">
    <property type="entry name" value="Maternal embryonic leucine zipper kinase"/>
    <property type="match status" value="1"/>
</dbReference>
<gene>
    <name evidence="15" type="primary">KIN10_15</name>
    <name evidence="15" type="ORF">Tsubulata_037568</name>
</gene>
<dbReference type="FunFam" id="3.30.310.80:FF:000006">
    <property type="entry name" value="Non-specific serine/threonine protein kinase"/>
    <property type="match status" value="1"/>
</dbReference>
<dbReference type="InterPro" id="IPR000719">
    <property type="entry name" value="Prot_kinase_dom"/>
</dbReference>
<feature type="domain" description="KA1" evidence="14">
    <location>
        <begin position="475"/>
        <end position="523"/>
    </location>
</feature>
<keyword evidence="7 11" id="KW-0067">ATP-binding</keyword>
<dbReference type="Gene3D" id="3.30.310.80">
    <property type="entry name" value="Kinase associated domain 1, KA1"/>
    <property type="match status" value="1"/>
</dbReference>
<dbReference type="InterPro" id="IPR001772">
    <property type="entry name" value="KA1_dom"/>
</dbReference>
<feature type="domain" description="Protein kinase" evidence="12">
    <location>
        <begin position="31"/>
        <end position="283"/>
    </location>
</feature>
<evidence type="ECO:0000256" key="1">
    <source>
        <dbReference type="ARBA" id="ARBA00006234"/>
    </source>
</evidence>